<proteinExistence type="predicted"/>
<dbReference type="AlphaFoldDB" id="A0A1Y3AYH5"/>
<feature type="compositionally biased region" description="Polar residues" evidence="1">
    <location>
        <begin position="23"/>
        <end position="39"/>
    </location>
</feature>
<comment type="caution">
    <text evidence="2">The sequence shown here is derived from an EMBL/GenBank/DDBJ whole genome shotgun (WGS) entry which is preliminary data.</text>
</comment>
<evidence type="ECO:0000313" key="3">
    <source>
        <dbReference type="Proteomes" id="UP000194236"/>
    </source>
</evidence>
<gene>
    <name evidence="2" type="ORF">BLA29_002108</name>
</gene>
<organism evidence="2 3">
    <name type="scientific">Euroglyphus maynei</name>
    <name type="common">Mayne's house dust mite</name>
    <dbReference type="NCBI Taxonomy" id="6958"/>
    <lineage>
        <taxon>Eukaryota</taxon>
        <taxon>Metazoa</taxon>
        <taxon>Ecdysozoa</taxon>
        <taxon>Arthropoda</taxon>
        <taxon>Chelicerata</taxon>
        <taxon>Arachnida</taxon>
        <taxon>Acari</taxon>
        <taxon>Acariformes</taxon>
        <taxon>Sarcoptiformes</taxon>
        <taxon>Astigmata</taxon>
        <taxon>Psoroptidia</taxon>
        <taxon>Analgoidea</taxon>
        <taxon>Pyroglyphidae</taxon>
        <taxon>Pyroglyphinae</taxon>
        <taxon>Euroglyphus</taxon>
    </lineage>
</organism>
<name>A0A1Y3AYH5_EURMA</name>
<feature type="compositionally biased region" description="Basic and acidic residues" evidence="1">
    <location>
        <begin position="11"/>
        <end position="22"/>
    </location>
</feature>
<dbReference type="Proteomes" id="UP000194236">
    <property type="component" value="Unassembled WGS sequence"/>
</dbReference>
<feature type="region of interest" description="Disordered" evidence="1">
    <location>
        <begin position="1"/>
        <end position="39"/>
    </location>
</feature>
<sequence length="87" mass="10309">MRIVGQTTTKRNAENYDERTENKNNQQIRPKNDANNNDQDVQIVYILPKHYQYYDLKSPIFDLTSIIQQQQSNDNLMIKSIIILHSK</sequence>
<reference evidence="2 3" key="1">
    <citation type="submission" date="2017-03" db="EMBL/GenBank/DDBJ databases">
        <title>Genome Survey of Euroglyphus maynei.</title>
        <authorList>
            <person name="Arlian L.G."/>
            <person name="Morgan M.S."/>
            <person name="Rider S.D."/>
        </authorList>
    </citation>
    <scope>NUCLEOTIDE SEQUENCE [LARGE SCALE GENOMIC DNA]</scope>
    <source>
        <strain evidence="2">Arlian Lab</strain>
        <tissue evidence="2">Whole body</tissue>
    </source>
</reference>
<feature type="compositionally biased region" description="Polar residues" evidence="1">
    <location>
        <begin position="1"/>
        <end position="10"/>
    </location>
</feature>
<protein>
    <submittedName>
        <fullName evidence="2">Uncharacterized protein</fullName>
    </submittedName>
</protein>
<keyword evidence="3" id="KW-1185">Reference proteome</keyword>
<evidence type="ECO:0000256" key="1">
    <source>
        <dbReference type="SAM" id="MobiDB-lite"/>
    </source>
</evidence>
<evidence type="ECO:0000313" key="2">
    <source>
        <dbReference type="EMBL" id="OTF72456.1"/>
    </source>
</evidence>
<accession>A0A1Y3AYH5</accession>
<dbReference type="EMBL" id="MUJZ01056050">
    <property type="protein sequence ID" value="OTF72456.1"/>
    <property type="molecule type" value="Genomic_DNA"/>
</dbReference>